<dbReference type="AlphaFoldDB" id="A0A0P1BH56"/>
<dbReference type="PIRSF" id="PIRSF017302">
    <property type="entry name" value="Gltscr2"/>
    <property type="match status" value="1"/>
</dbReference>
<evidence type="ECO:0000256" key="4">
    <source>
        <dbReference type="ARBA" id="ARBA00023242"/>
    </source>
</evidence>
<dbReference type="InterPro" id="IPR011687">
    <property type="entry name" value="Nop53/GLTSCR2"/>
</dbReference>
<keyword evidence="4 5" id="KW-0539">Nucleus</keyword>
<evidence type="ECO:0000256" key="3">
    <source>
        <dbReference type="ARBA" id="ARBA00022517"/>
    </source>
</evidence>
<evidence type="ECO:0000313" key="8">
    <source>
        <dbReference type="Proteomes" id="UP000054845"/>
    </source>
</evidence>
<evidence type="ECO:0000313" key="7">
    <source>
        <dbReference type="EMBL" id="CEH15523.1"/>
    </source>
</evidence>
<reference evidence="7 8" key="1">
    <citation type="submission" date="2014-09" db="EMBL/GenBank/DDBJ databases">
        <authorList>
            <person name="Magalhaes I.L.F."/>
            <person name="Oliveira U."/>
            <person name="Santos F.R."/>
            <person name="Vidigal T.H.D.A."/>
            <person name="Brescovit A.D."/>
            <person name="Santos A.J."/>
        </authorList>
    </citation>
    <scope>NUCLEOTIDE SEQUENCE [LARGE SCALE GENOMIC DNA]</scope>
</reference>
<dbReference type="OrthoDB" id="5072at2759"/>
<comment type="function">
    <text evidence="5">May play a role in ribosome biogenesis.</text>
</comment>
<evidence type="ECO:0000256" key="1">
    <source>
        <dbReference type="ARBA" id="ARBA00008838"/>
    </source>
</evidence>
<evidence type="ECO:0000256" key="5">
    <source>
        <dbReference type="PIRNR" id="PIRNR017302"/>
    </source>
</evidence>
<dbReference type="STRING" id="401625.A0A0P1BH56"/>
<protein>
    <recommendedName>
        <fullName evidence="2 5">Ribosome biogenesis protein NOP53</fullName>
    </recommendedName>
</protein>
<dbReference type="GO" id="GO:0000027">
    <property type="term" value="P:ribosomal large subunit assembly"/>
    <property type="evidence" value="ECO:0007669"/>
    <property type="project" value="UniProtKB-UniRule"/>
</dbReference>
<name>A0A0P1BH56_9BASI</name>
<keyword evidence="3 5" id="KW-0690">Ribosome biogenesis</keyword>
<dbReference type="PANTHER" id="PTHR14211:SF7">
    <property type="entry name" value="RIBOSOME BIOGENESIS PROTEIN NOP53"/>
    <property type="match status" value="1"/>
</dbReference>
<dbReference type="GO" id="GO:0005654">
    <property type="term" value="C:nucleoplasm"/>
    <property type="evidence" value="ECO:0007669"/>
    <property type="project" value="UniProtKB-SubCell"/>
</dbReference>
<comment type="subcellular location">
    <subcellularLocation>
        <location evidence="5">Nucleus</location>
        <location evidence="5">Nucleolus</location>
    </subcellularLocation>
    <subcellularLocation>
        <location evidence="5">Nucleus</location>
        <location evidence="5">Nucleoplasm</location>
    </subcellularLocation>
</comment>
<dbReference type="PANTHER" id="PTHR14211">
    <property type="entry name" value="GLIOMA SUPPRESSOR CANDIDATE REGION GENE 2"/>
    <property type="match status" value="1"/>
</dbReference>
<dbReference type="Pfam" id="PF07767">
    <property type="entry name" value="Nop53"/>
    <property type="match status" value="1"/>
</dbReference>
<comment type="similarity">
    <text evidence="1 5">Belongs to the NOP53 family.</text>
</comment>
<proteinExistence type="inferred from homology"/>
<dbReference type="GO" id="GO:0008097">
    <property type="term" value="F:5S rRNA binding"/>
    <property type="evidence" value="ECO:0007669"/>
    <property type="project" value="TreeGrafter"/>
</dbReference>
<feature type="region of interest" description="Disordered" evidence="6">
    <location>
        <begin position="207"/>
        <end position="232"/>
    </location>
</feature>
<keyword evidence="8" id="KW-1185">Reference proteome</keyword>
<evidence type="ECO:0000256" key="2">
    <source>
        <dbReference type="ARBA" id="ARBA00018339"/>
    </source>
</evidence>
<dbReference type="GO" id="GO:0005730">
    <property type="term" value="C:nucleolus"/>
    <property type="evidence" value="ECO:0007669"/>
    <property type="project" value="UniProtKB-SubCell"/>
</dbReference>
<accession>A0A0P1BH56</accession>
<dbReference type="GO" id="GO:0006364">
    <property type="term" value="P:rRNA processing"/>
    <property type="evidence" value="ECO:0007669"/>
    <property type="project" value="TreeGrafter"/>
</dbReference>
<dbReference type="EMBL" id="CCYA01000264">
    <property type="protein sequence ID" value="CEH15523.1"/>
    <property type="molecule type" value="Genomic_DNA"/>
</dbReference>
<feature type="region of interest" description="Disordered" evidence="6">
    <location>
        <begin position="1"/>
        <end position="66"/>
    </location>
</feature>
<feature type="compositionally biased region" description="Acidic residues" evidence="6">
    <location>
        <begin position="207"/>
        <end position="221"/>
    </location>
</feature>
<sequence length="384" mass="42538">MEGLQSSSAVPALTGRAKRQDQSKSSDPQMTAEDKRRARLNRISKSQKDQLKRMAGHTIRGPFGAVVEGEQGRMREAAPDAHTDIWQDTTAHARGAVDVADAEKDEWLANAQREFNKLPTKAPRTLGASTQVSRPAISQPHAGQSYNPTLESHDALLARVGAEAVAHEHERLRQEAFKKEWEDGGKIAKMDEADAKRVRGMLVGDEVEQDDDDTVEGEAEAEAPVVKKDPKRKTRVQLNRAKRVRHEQTLRLAAKAAKIQRAQLSSLSALKKAALEAEATRVASRLSKLSSRESKLSKAGLAGQRLGKFKVPKSKAEDDVQLGEELSENLRSLRPEGNLFRDRFQSLTVRGLIEPRMKVTASGRHKRGGKGKKTYEAHSYKRFI</sequence>
<dbReference type="Proteomes" id="UP000054845">
    <property type="component" value="Unassembled WGS sequence"/>
</dbReference>
<evidence type="ECO:0000256" key="6">
    <source>
        <dbReference type="SAM" id="MobiDB-lite"/>
    </source>
</evidence>
<organism evidence="7 8">
    <name type="scientific">Ceraceosorus bombacis</name>
    <dbReference type="NCBI Taxonomy" id="401625"/>
    <lineage>
        <taxon>Eukaryota</taxon>
        <taxon>Fungi</taxon>
        <taxon>Dikarya</taxon>
        <taxon>Basidiomycota</taxon>
        <taxon>Ustilaginomycotina</taxon>
        <taxon>Exobasidiomycetes</taxon>
        <taxon>Ceraceosorales</taxon>
        <taxon>Ceraceosoraceae</taxon>
        <taxon>Ceraceosorus</taxon>
    </lineage>
</organism>